<gene>
    <name evidence="1" type="ORF">AAIG11_00510</name>
</gene>
<evidence type="ECO:0000313" key="2">
    <source>
        <dbReference type="Proteomes" id="UP001407405"/>
    </source>
</evidence>
<accession>A0ABU9VP56</accession>
<keyword evidence="2" id="KW-1185">Reference proteome</keyword>
<sequence length="161" mass="18166">MIKRKKQLLLVAHCVLNQNAVIRDWERAQGGFNELVHAMLAENLGIIQLPCPEFAFSGEDRPPRTKNEYDKPAYRTLCCCLAQPVVEQAKEYQRQGYLIKGLVGIGESPSCDTLGNRGIFMEVLLAMMSEAGVELKTLDISEDYLEGHGEKTLREFDCFIK</sequence>
<dbReference type="EMBL" id="JBCITM010000001">
    <property type="protein sequence ID" value="MEN1758940.1"/>
    <property type="molecule type" value="Genomic_DNA"/>
</dbReference>
<name>A0ABU9VP56_9CLOT</name>
<protein>
    <submittedName>
        <fullName evidence="1">CD3072 family TudS-related putative desulfidase</fullName>
    </submittedName>
</protein>
<reference evidence="1 2" key="1">
    <citation type="submission" date="2024-04" db="EMBL/GenBank/DDBJ databases">
        <title>Genome sequencing and metabolic network reconstruction of aminoacids and betaine degradation by Anoxynatronum sibiricum.</title>
        <authorList>
            <person name="Detkova E.N."/>
            <person name="Boltjanskaja Y.V."/>
            <person name="Mardanov A.V."/>
            <person name="Kevbrin V."/>
        </authorList>
    </citation>
    <scope>NUCLEOTIDE SEQUENCE [LARGE SCALE GENOMIC DNA]</scope>
    <source>
        <strain evidence="1 2">Z-7981</strain>
    </source>
</reference>
<evidence type="ECO:0000313" key="1">
    <source>
        <dbReference type="EMBL" id="MEN1758940.1"/>
    </source>
</evidence>
<dbReference type="InterPro" id="IPR054648">
    <property type="entry name" value="TudS-rel"/>
</dbReference>
<dbReference type="Proteomes" id="UP001407405">
    <property type="component" value="Unassembled WGS sequence"/>
</dbReference>
<dbReference type="NCBIfam" id="NF045597">
    <property type="entry name" value="TudS_rel_CD3072"/>
    <property type="match status" value="1"/>
</dbReference>
<comment type="caution">
    <text evidence="1">The sequence shown here is derived from an EMBL/GenBank/DDBJ whole genome shotgun (WGS) entry which is preliminary data.</text>
</comment>
<dbReference type="RefSeq" id="WP_343184325.1">
    <property type="nucleotide sequence ID" value="NZ_JBCITM010000001.1"/>
</dbReference>
<organism evidence="1 2">
    <name type="scientific">Anoxynatronum sibiricum</name>
    <dbReference type="NCBI Taxonomy" id="210623"/>
    <lineage>
        <taxon>Bacteria</taxon>
        <taxon>Bacillati</taxon>
        <taxon>Bacillota</taxon>
        <taxon>Clostridia</taxon>
        <taxon>Eubacteriales</taxon>
        <taxon>Clostridiaceae</taxon>
        <taxon>Anoxynatronum</taxon>
    </lineage>
</organism>
<proteinExistence type="predicted"/>